<dbReference type="AlphaFoldDB" id="A0A641RXL6"/>
<sequence length="524" mass="60720">MIDMEDLQRLYPIGIQTFSKIREGNYLYVDKTEYVYRMTHSASSYMFLSRPRRFGKSLLTSTLHSYFSGRKDLFHGLAMEKLEKEWTEYPVLHFDMSTAKHADSEQLLQELNLKLYGYEQIYGRLEEEVNPNQRLMGLIKRAYEQTGKKVVVLIDEYDAPLLDVVHERENLDVLRNIMRNFYSPLKACDPYLRYVFLTGITKFSQLSIFSELNNIKNISMDEPYAAICGISEDEIRLQMKDDLGGLAKKLEITPEEALMKLKENYDGYHFTSPSPDIYNPFSLLNAFADGKFGSYWFGSGTPTYLVKMLDKFGVKPSEIGRRQLKSSVFDAPTETMTDAVPLLYQSGYITIKDYNKMLDLYTLDIPNKEVRLGLMESLLPYYVNNKTPEATTMVAYLFYDIQNGDMDAALHRLQEFLSTIPYCDNTRFEGHYQQVFYIIFSLLGYYVDVEVRTPRGRVDIVLRTKTTLYVMELKLDKSAGEAMEQIDLKNYPERFALCGLPVVKVAVSFDSERCTIGDWEIIEC</sequence>
<dbReference type="PANTHER" id="PTHR34825:SF1">
    <property type="entry name" value="AAA-ATPASE-LIKE DOMAIN-CONTAINING PROTEIN"/>
    <property type="match status" value="1"/>
</dbReference>
<dbReference type="RefSeq" id="WP_149953426.1">
    <property type="nucleotide sequence ID" value="NZ_JAQNYM010000033.1"/>
</dbReference>
<keyword evidence="2" id="KW-0547">Nucleotide-binding</keyword>
<keyword evidence="2" id="KW-0067">ATP-binding</keyword>
<dbReference type="Pfam" id="PF09820">
    <property type="entry name" value="AAA-ATPase_like"/>
    <property type="match status" value="1"/>
</dbReference>
<feature type="domain" description="AAA-ATPase-like" evidence="1">
    <location>
        <begin position="12"/>
        <end position="209"/>
    </location>
</feature>
<dbReference type="GO" id="GO:0005524">
    <property type="term" value="F:ATP binding"/>
    <property type="evidence" value="ECO:0007669"/>
    <property type="project" value="UniProtKB-KW"/>
</dbReference>
<gene>
    <name evidence="2" type="ORF">F3D60_25005</name>
</gene>
<comment type="caution">
    <text evidence="2">The sequence shown here is derived from an EMBL/GenBank/DDBJ whole genome shotgun (WGS) entry which is preliminary data.</text>
</comment>
<name>A0A641RXL6_BACOV</name>
<protein>
    <submittedName>
        <fullName evidence="2">ATP-binding protein</fullName>
    </submittedName>
</protein>
<dbReference type="InterPro" id="IPR027417">
    <property type="entry name" value="P-loop_NTPase"/>
</dbReference>
<accession>A0A641RXL6</accession>
<dbReference type="Pfam" id="PF08011">
    <property type="entry name" value="PDDEXK_9"/>
    <property type="match status" value="1"/>
</dbReference>
<proteinExistence type="predicted"/>
<reference evidence="2" key="1">
    <citation type="journal article" date="2019" name="Nat. Med.">
        <title>A library of human gut bacterial isolates paired with longitudinal multiomics data enables mechanistic microbiome research.</title>
        <authorList>
            <person name="Poyet M."/>
            <person name="Groussin M."/>
            <person name="Gibbons S.M."/>
            <person name="Avila-Pacheco J."/>
            <person name="Jiang X."/>
            <person name="Kearney S.M."/>
            <person name="Perrotta A.R."/>
            <person name="Berdy B."/>
            <person name="Zhao S."/>
            <person name="Lieberman T.D."/>
            <person name="Swanson P.K."/>
            <person name="Smith M."/>
            <person name="Roesemann S."/>
            <person name="Alexander J.E."/>
            <person name="Rich S.A."/>
            <person name="Livny J."/>
            <person name="Vlamakis H."/>
            <person name="Clish C."/>
            <person name="Bullock K."/>
            <person name="Deik A."/>
            <person name="Scott J."/>
            <person name="Pierce K.A."/>
            <person name="Xavier R.J."/>
            <person name="Alm E.J."/>
        </authorList>
    </citation>
    <scope>NUCLEOTIDE SEQUENCE</scope>
    <source>
        <strain evidence="2">BIOML-A147</strain>
    </source>
</reference>
<dbReference type="InterPro" id="IPR012547">
    <property type="entry name" value="PDDEXK_9"/>
</dbReference>
<dbReference type="EMBL" id="VWKO01000274">
    <property type="protein sequence ID" value="KAA4023123.1"/>
    <property type="molecule type" value="Genomic_DNA"/>
</dbReference>
<dbReference type="InterPro" id="IPR018631">
    <property type="entry name" value="AAA-ATPase-like_dom"/>
</dbReference>
<dbReference type="PANTHER" id="PTHR34825">
    <property type="entry name" value="CONSERVED PROTEIN, WITH A WEAK D-GALACTARATE DEHYDRATASE/ALTRONATE HYDROLASE DOMAIN"/>
    <property type="match status" value="1"/>
</dbReference>
<evidence type="ECO:0000313" key="2">
    <source>
        <dbReference type="EMBL" id="KAA4023123.1"/>
    </source>
</evidence>
<organism evidence="2">
    <name type="scientific">Bacteroides ovatus</name>
    <dbReference type="NCBI Taxonomy" id="28116"/>
    <lineage>
        <taxon>Bacteria</taxon>
        <taxon>Pseudomonadati</taxon>
        <taxon>Bacteroidota</taxon>
        <taxon>Bacteroidia</taxon>
        <taxon>Bacteroidales</taxon>
        <taxon>Bacteroidaceae</taxon>
        <taxon>Bacteroides</taxon>
    </lineage>
</organism>
<dbReference type="SUPFAM" id="SSF52540">
    <property type="entry name" value="P-loop containing nucleoside triphosphate hydrolases"/>
    <property type="match status" value="1"/>
</dbReference>
<evidence type="ECO:0000259" key="1">
    <source>
        <dbReference type="Pfam" id="PF09820"/>
    </source>
</evidence>